<proteinExistence type="predicted"/>
<name>A0A382PSR8_9ZZZZ</name>
<gene>
    <name evidence="2" type="ORF">METZ01_LOCUS329130</name>
</gene>
<dbReference type="InterPro" id="IPR036628">
    <property type="entry name" value="Clp_N_dom_sf"/>
</dbReference>
<reference evidence="2" key="1">
    <citation type="submission" date="2018-05" db="EMBL/GenBank/DDBJ databases">
        <authorList>
            <person name="Lanie J.A."/>
            <person name="Ng W.-L."/>
            <person name="Kazmierczak K.M."/>
            <person name="Andrzejewski T.M."/>
            <person name="Davidsen T.M."/>
            <person name="Wayne K.J."/>
            <person name="Tettelin H."/>
            <person name="Glass J.I."/>
            <person name="Rusch D."/>
            <person name="Podicherti R."/>
            <person name="Tsui H.-C.T."/>
            <person name="Winkler M.E."/>
        </authorList>
    </citation>
    <scope>NUCLEOTIDE SEQUENCE</scope>
</reference>
<evidence type="ECO:0000259" key="1">
    <source>
        <dbReference type="PROSITE" id="PS51903"/>
    </source>
</evidence>
<accession>A0A382PSR8</accession>
<organism evidence="2">
    <name type="scientific">marine metagenome</name>
    <dbReference type="NCBI Taxonomy" id="408172"/>
    <lineage>
        <taxon>unclassified sequences</taxon>
        <taxon>metagenomes</taxon>
        <taxon>ecological metagenomes</taxon>
    </lineage>
</organism>
<feature type="non-terminal residue" evidence="2">
    <location>
        <position position="152"/>
    </location>
</feature>
<sequence length="152" mass="17533">MVLRPDEFTEQGQEVLWLSDKIVRRYKHSQWDAEHLLLALLELKNGVPSEILRHMDVSVEAITARVIETLDVAPKTVHETTQLYPTPRSIRLLENAKAEAERFKDEFIGAEHLLIAATMERQGDLPRILEEFQVNPEKVYQALAEVRGTHRV</sequence>
<dbReference type="PROSITE" id="PS51903">
    <property type="entry name" value="CLP_R"/>
    <property type="match status" value="1"/>
</dbReference>
<dbReference type="EMBL" id="UINC01109442">
    <property type="protein sequence ID" value="SVC76276.1"/>
    <property type="molecule type" value="Genomic_DNA"/>
</dbReference>
<protein>
    <recommendedName>
        <fullName evidence="1">Clp R domain-containing protein</fullName>
    </recommendedName>
</protein>
<dbReference type="InterPro" id="IPR004176">
    <property type="entry name" value="Clp_R_N"/>
</dbReference>
<dbReference type="SUPFAM" id="SSF81923">
    <property type="entry name" value="Double Clp-N motif"/>
    <property type="match status" value="1"/>
</dbReference>
<dbReference type="AlphaFoldDB" id="A0A382PSR8"/>
<feature type="domain" description="Clp R" evidence="1">
    <location>
        <begin position="5"/>
        <end position="149"/>
    </location>
</feature>
<dbReference type="Gene3D" id="1.10.1780.10">
    <property type="entry name" value="Clp, N-terminal domain"/>
    <property type="match status" value="1"/>
</dbReference>
<evidence type="ECO:0000313" key="2">
    <source>
        <dbReference type="EMBL" id="SVC76276.1"/>
    </source>
</evidence>
<dbReference type="Pfam" id="PF02861">
    <property type="entry name" value="Clp_N"/>
    <property type="match status" value="1"/>
</dbReference>